<dbReference type="Gramene" id="KFK35637">
    <property type="protein sequence ID" value="KFK35637"/>
    <property type="gene ID" value="AALP_AA4G016800"/>
</dbReference>
<reference evidence="2" key="1">
    <citation type="journal article" date="2015" name="Nat. Plants">
        <title>Genome expansion of Arabis alpina linked with retrotransposition and reduced symmetric DNA methylation.</title>
        <authorList>
            <person name="Willing E.M."/>
            <person name="Rawat V."/>
            <person name="Mandakova T."/>
            <person name="Maumus F."/>
            <person name="James G.V."/>
            <person name="Nordstroem K.J."/>
            <person name="Becker C."/>
            <person name="Warthmann N."/>
            <person name="Chica C."/>
            <person name="Szarzynska B."/>
            <person name="Zytnicki M."/>
            <person name="Albani M.C."/>
            <person name="Kiefer C."/>
            <person name="Bergonzi S."/>
            <person name="Castaings L."/>
            <person name="Mateos J.L."/>
            <person name="Berns M.C."/>
            <person name="Bujdoso N."/>
            <person name="Piofczyk T."/>
            <person name="de Lorenzo L."/>
            <person name="Barrero-Sicilia C."/>
            <person name="Mateos I."/>
            <person name="Piednoel M."/>
            <person name="Hagmann J."/>
            <person name="Chen-Min-Tao R."/>
            <person name="Iglesias-Fernandez R."/>
            <person name="Schuster S.C."/>
            <person name="Alonso-Blanco C."/>
            <person name="Roudier F."/>
            <person name="Carbonero P."/>
            <person name="Paz-Ares J."/>
            <person name="Davis S.J."/>
            <person name="Pecinka A."/>
            <person name="Quesneville H."/>
            <person name="Colot V."/>
            <person name="Lysak M.A."/>
            <person name="Weigel D."/>
            <person name="Coupland G."/>
            <person name="Schneeberger K."/>
        </authorList>
    </citation>
    <scope>NUCLEOTIDE SEQUENCE [LARGE SCALE GENOMIC DNA]</scope>
    <source>
        <strain evidence="2">cv. Pajares</strain>
    </source>
</reference>
<evidence type="ECO:0008006" key="3">
    <source>
        <dbReference type="Google" id="ProtNLM"/>
    </source>
</evidence>
<proteinExistence type="predicted"/>
<dbReference type="PANTHER" id="PTHR31499:SF68">
    <property type="entry name" value="HOMEODOMAIN-LIKE SUPERFAMILY PROTEIN"/>
    <property type="match status" value="1"/>
</dbReference>
<keyword evidence="2" id="KW-1185">Reference proteome</keyword>
<dbReference type="eggNOG" id="ENOG502SY7A">
    <property type="taxonomic scope" value="Eukaryota"/>
</dbReference>
<name>A0A087H0I5_ARAAL</name>
<dbReference type="EMBL" id="CM002872">
    <property type="protein sequence ID" value="KFK35637.1"/>
    <property type="molecule type" value="Genomic_DNA"/>
</dbReference>
<sequence length="149" mass="17362">MMEVEGISLHHVKSHLQKFRLGKCNIRDKGNQYNKRLKTVRGIAKTCASRNLPRQQVNIRPKVTGAVNAKKVKEIQGSLYMLIERDFHLQRCREAQRMQMTSGIEKQHNMFEAQYLKARTNASITTHIVMQLFSIPYYHQQSVLLIRAL</sequence>
<accession>A0A087H0I5</accession>
<dbReference type="GO" id="GO:0003700">
    <property type="term" value="F:DNA-binding transcription factor activity"/>
    <property type="evidence" value="ECO:0007669"/>
    <property type="project" value="InterPro"/>
</dbReference>
<evidence type="ECO:0000313" key="1">
    <source>
        <dbReference type="EMBL" id="KFK35637.1"/>
    </source>
</evidence>
<gene>
    <name evidence="1" type="ordered locus">AALP_Aa4g016800</name>
</gene>
<dbReference type="InterPro" id="IPR046955">
    <property type="entry name" value="PHR1-like"/>
</dbReference>
<evidence type="ECO:0000313" key="2">
    <source>
        <dbReference type="Proteomes" id="UP000029120"/>
    </source>
</evidence>
<dbReference type="PANTHER" id="PTHR31499">
    <property type="entry name" value="MYB FAMILY TRANSCRIPTION FACTOR PHL11"/>
    <property type="match status" value="1"/>
</dbReference>
<dbReference type="AlphaFoldDB" id="A0A087H0I5"/>
<protein>
    <recommendedName>
        <fullName evidence="3">HTH myb-type domain-containing protein</fullName>
    </recommendedName>
</protein>
<dbReference type="Proteomes" id="UP000029120">
    <property type="component" value="Chromosome 4"/>
</dbReference>
<dbReference type="Gene3D" id="1.10.10.60">
    <property type="entry name" value="Homeodomain-like"/>
    <property type="match status" value="1"/>
</dbReference>
<organism evidence="1 2">
    <name type="scientific">Arabis alpina</name>
    <name type="common">Alpine rock-cress</name>
    <dbReference type="NCBI Taxonomy" id="50452"/>
    <lineage>
        <taxon>Eukaryota</taxon>
        <taxon>Viridiplantae</taxon>
        <taxon>Streptophyta</taxon>
        <taxon>Embryophyta</taxon>
        <taxon>Tracheophyta</taxon>
        <taxon>Spermatophyta</taxon>
        <taxon>Magnoliopsida</taxon>
        <taxon>eudicotyledons</taxon>
        <taxon>Gunneridae</taxon>
        <taxon>Pentapetalae</taxon>
        <taxon>rosids</taxon>
        <taxon>malvids</taxon>
        <taxon>Brassicales</taxon>
        <taxon>Brassicaceae</taxon>
        <taxon>Arabideae</taxon>
        <taxon>Arabis</taxon>
    </lineage>
</organism>
<dbReference type="OrthoDB" id="1751735at2759"/>